<feature type="transmembrane region" description="Helical" evidence="7">
    <location>
        <begin position="312"/>
        <end position="333"/>
    </location>
</feature>
<comment type="subcellular location">
    <subcellularLocation>
        <location evidence="1">Cell membrane</location>
        <topology evidence="1">Multi-pass membrane protein</topology>
    </subcellularLocation>
</comment>
<evidence type="ECO:0000256" key="5">
    <source>
        <dbReference type="ARBA" id="ARBA00022989"/>
    </source>
</evidence>
<dbReference type="Pfam" id="PF07690">
    <property type="entry name" value="MFS_1"/>
    <property type="match status" value="1"/>
</dbReference>
<keyword evidence="3" id="KW-1003">Cell membrane</keyword>
<feature type="transmembrane region" description="Helical" evidence="7">
    <location>
        <begin position="345"/>
        <end position="368"/>
    </location>
</feature>
<dbReference type="EMBL" id="JBHRVD010000001">
    <property type="protein sequence ID" value="MFC3326479.1"/>
    <property type="molecule type" value="Genomic_DNA"/>
</dbReference>
<evidence type="ECO:0000256" key="3">
    <source>
        <dbReference type="ARBA" id="ARBA00022475"/>
    </source>
</evidence>
<dbReference type="PANTHER" id="PTHR23517">
    <property type="entry name" value="RESISTANCE PROTEIN MDTM, PUTATIVE-RELATED-RELATED"/>
    <property type="match status" value="1"/>
</dbReference>
<feature type="transmembrane region" description="Helical" evidence="7">
    <location>
        <begin position="216"/>
        <end position="236"/>
    </location>
</feature>
<feature type="transmembrane region" description="Helical" evidence="7">
    <location>
        <begin position="286"/>
        <end position="306"/>
    </location>
</feature>
<dbReference type="InterPro" id="IPR036259">
    <property type="entry name" value="MFS_trans_sf"/>
</dbReference>
<feature type="transmembrane region" description="Helical" evidence="7">
    <location>
        <begin position="374"/>
        <end position="393"/>
    </location>
</feature>
<feature type="transmembrane region" description="Helical" evidence="7">
    <location>
        <begin position="96"/>
        <end position="119"/>
    </location>
</feature>
<dbReference type="PROSITE" id="PS50850">
    <property type="entry name" value="MFS"/>
    <property type="match status" value="1"/>
</dbReference>
<keyword evidence="2" id="KW-0813">Transport</keyword>
<protein>
    <submittedName>
        <fullName evidence="9">Nitrate/nitrite transporter</fullName>
    </submittedName>
</protein>
<evidence type="ECO:0000256" key="1">
    <source>
        <dbReference type="ARBA" id="ARBA00004651"/>
    </source>
</evidence>
<keyword evidence="6 7" id="KW-0472">Membrane</keyword>
<dbReference type="InterPro" id="IPR011701">
    <property type="entry name" value="MFS"/>
</dbReference>
<feature type="transmembrane region" description="Helical" evidence="7">
    <location>
        <begin position="256"/>
        <end position="279"/>
    </location>
</feature>
<dbReference type="InterPro" id="IPR050171">
    <property type="entry name" value="MFS_Transporters"/>
</dbReference>
<keyword evidence="4 7" id="KW-0812">Transmembrane</keyword>
<dbReference type="InterPro" id="IPR020846">
    <property type="entry name" value="MFS_dom"/>
</dbReference>
<reference evidence="10" key="1">
    <citation type="journal article" date="2019" name="Int. J. Syst. Evol. Microbiol.">
        <title>The Global Catalogue of Microorganisms (GCM) 10K type strain sequencing project: providing services to taxonomists for standard genome sequencing and annotation.</title>
        <authorList>
            <consortium name="The Broad Institute Genomics Platform"/>
            <consortium name="The Broad Institute Genome Sequencing Center for Infectious Disease"/>
            <person name="Wu L."/>
            <person name="Ma J."/>
        </authorList>
    </citation>
    <scope>NUCLEOTIDE SEQUENCE [LARGE SCALE GENOMIC DNA]</scope>
    <source>
        <strain evidence="10">ICMP 19515</strain>
    </source>
</reference>
<keyword evidence="5 7" id="KW-1133">Transmembrane helix</keyword>
<dbReference type="Gene3D" id="1.20.1250.20">
    <property type="entry name" value="MFS general substrate transporter like domains"/>
    <property type="match status" value="2"/>
</dbReference>
<proteinExistence type="predicted"/>
<evidence type="ECO:0000256" key="7">
    <source>
        <dbReference type="SAM" id="Phobius"/>
    </source>
</evidence>
<keyword evidence="10" id="KW-1185">Reference proteome</keyword>
<evidence type="ECO:0000256" key="2">
    <source>
        <dbReference type="ARBA" id="ARBA00022448"/>
    </source>
</evidence>
<evidence type="ECO:0000256" key="4">
    <source>
        <dbReference type="ARBA" id="ARBA00022692"/>
    </source>
</evidence>
<evidence type="ECO:0000313" key="10">
    <source>
        <dbReference type="Proteomes" id="UP001595648"/>
    </source>
</evidence>
<feature type="transmembrane region" description="Helical" evidence="7">
    <location>
        <begin position="37"/>
        <end position="64"/>
    </location>
</feature>
<evidence type="ECO:0000256" key="6">
    <source>
        <dbReference type="ARBA" id="ARBA00023136"/>
    </source>
</evidence>
<dbReference type="SUPFAM" id="SSF103473">
    <property type="entry name" value="MFS general substrate transporter"/>
    <property type="match status" value="1"/>
</dbReference>
<feature type="domain" description="Major facilitator superfamily (MFS) profile" evidence="8">
    <location>
        <begin position="7"/>
        <end position="400"/>
    </location>
</feature>
<organism evidence="9 10">
    <name type="scientific">Mesorhizobium cantuariense</name>
    <dbReference type="NCBI Taxonomy" id="1300275"/>
    <lineage>
        <taxon>Bacteria</taxon>
        <taxon>Pseudomonadati</taxon>
        <taxon>Pseudomonadota</taxon>
        <taxon>Alphaproteobacteria</taxon>
        <taxon>Hyphomicrobiales</taxon>
        <taxon>Phyllobacteriaceae</taxon>
        <taxon>Mesorhizobium</taxon>
    </lineage>
</organism>
<evidence type="ECO:0000259" key="8">
    <source>
        <dbReference type="PROSITE" id="PS50850"/>
    </source>
</evidence>
<sequence length="427" mass="45414">MTGFLIAILLTSLVAATYGFGIYLFSQLVPDMRDDLGFAYGLVGTITAAGQIGFLAFAMGAAWLAPKIGGAQVVIGSVMLCAISLLLLPMTKSVPVMGLLLVVMSGTAASVWVPMVEIVARTISYRHRGKVLGLASSGTSYGVFINSLLVPAFVLNGNWRGVWYAVGAGALAVCAIALFAFWWLGLFQRRPNDTKAVREAAADPRRSGVFADLREVAAPWVLIVWFITFMNGFSTLPFQNYLAPYLREELGFDVNLAAQVWGTIGLVGMFAGFVVGWLSDRTGVRLALLVCYVSIFLSCVILVAVPTGYLPLAAGTLFALAFYPIFGLVPAYVAKRTGGRQTTVIFGVANVTLGIGGMIGNYMGGIIADLTGSFVWIYVAVAASMVVLMLVSLRLPPEVKNILAGETGAHCRTPNSALPARHESACR</sequence>
<feature type="transmembrane region" description="Helical" evidence="7">
    <location>
        <begin position="71"/>
        <end position="90"/>
    </location>
</feature>
<accession>A0ABV7MZ51</accession>
<feature type="transmembrane region" description="Helical" evidence="7">
    <location>
        <begin position="161"/>
        <end position="185"/>
    </location>
</feature>
<feature type="transmembrane region" description="Helical" evidence="7">
    <location>
        <begin position="131"/>
        <end position="155"/>
    </location>
</feature>
<dbReference type="RefSeq" id="WP_378985343.1">
    <property type="nucleotide sequence ID" value="NZ_JBHRVD010000001.1"/>
</dbReference>
<gene>
    <name evidence="9" type="ORF">ACFOJ9_32690</name>
</gene>
<comment type="caution">
    <text evidence="9">The sequence shown here is derived from an EMBL/GenBank/DDBJ whole genome shotgun (WGS) entry which is preliminary data.</text>
</comment>
<dbReference type="Proteomes" id="UP001595648">
    <property type="component" value="Unassembled WGS sequence"/>
</dbReference>
<dbReference type="PANTHER" id="PTHR23517:SF3">
    <property type="entry name" value="INTEGRAL MEMBRANE TRANSPORT PROTEIN"/>
    <property type="match status" value="1"/>
</dbReference>
<evidence type="ECO:0000313" key="9">
    <source>
        <dbReference type="EMBL" id="MFC3326479.1"/>
    </source>
</evidence>
<name>A0ABV7MZ51_9HYPH</name>